<evidence type="ECO:0000313" key="15">
    <source>
        <dbReference type="Proteomes" id="UP000243459"/>
    </source>
</evidence>
<evidence type="ECO:0000256" key="5">
    <source>
        <dbReference type="ARBA" id="ARBA00022723"/>
    </source>
</evidence>
<dbReference type="Gramene" id="ONK73812">
    <property type="protein sequence ID" value="ONK73812"/>
    <property type="gene ID" value="A4U43_C04F35640"/>
</dbReference>
<dbReference type="PANTHER" id="PTHR31388">
    <property type="entry name" value="PEROXIDASE 72-RELATED"/>
    <property type="match status" value="1"/>
</dbReference>
<dbReference type="GO" id="GO:0140825">
    <property type="term" value="F:lactoperoxidase activity"/>
    <property type="evidence" value="ECO:0007669"/>
    <property type="project" value="UniProtKB-EC"/>
</dbReference>
<dbReference type="PROSITE" id="PS50873">
    <property type="entry name" value="PEROXIDASE_4"/>
    <property type="match status" value="1"/>
</dbReference>
<dbReference type="GO" id="GO:0006979">
    <property type="term" value="P:response to oxidative stress"/>
    <property type="evidence" value="ECO:0007669"/>
    <property type="project" value="InterPro"/>
</dbReference>
<protein>
    <recommendedName>
        <fullName evidence="13">Plant heme peroxidase family profile domain-containing protein</fullName>
    </recommendedName>
</protein>
<dbReference type="SUPFAM" id="SSF48113">
    <property type="entry name" value="Heme-dependent peroxidases"/>
    <property type="match status" value="1"/>
</dbReference>
<organism evidence="14 15">
    <name type="scientific">Asparagus officinalis</name>
    <name type="common">Garden asparagus</name>
    <dbReference type="NCBI Taxonomy" id="4686"/>
    <lineage>
        <taxon>Eukaryota</taxon>
        <taxon>Viridiplantae</taxon>
        <taxon>Streptophyta</taxon>
        <taxon>Embryophyta</taxon>
        <taxon>Tracheophyta</taxon>
        <taxon>Spermatophyta</taxon>
        <taxon>Magnoliopsida</taxon>
        <taxon>Liliopsida</taxon>
        <taxon>Asparagales</taxon>
        <taxon>Asparagaceae</taxon>
        <taxon>Asparagoideae</taxon>
        <taxon>Asparagus</taxon>
    </lineage>
</organism>
<evidence type="ECO:0000256" key="10">
    <source>
        <dbReference type="PIRSR" id="PIRSR600823-2"/>
    </source>
</evidence>
<evidence type="ECO:0000256" key="7">
    <source>
        <dbReference type="ARBA" id="ARBA00023002"/>
    </source>
</evidence>
<dbReference type="InterPro" id="IPR002016">
    <property type="entry name" value="Haem_peroxidase"/>
</dbReference>
<dbReference type="InterPro" id="IPR000823">
    <property type="entry name" value="Peroxidase_pln"/>
</dbReference>
<keyword evidence="15" id="KW-1185">Reference proteome</keyword>
<dbReference type="Proteomes" id="UP000243459">
    <property type="component" value="Chromosome 4"/>
</dbReference>
<keyword evidence="3" id="KW-0575">Peroxidase</keyword>
<dbReference type="PRINTS" id="PR00458">
    <property type="entry name" value="PEROXIDASE"/>
</dbReference>
<feature type="binding site" description="axial binding residue" evidence="11">
    <location>
        <position position="65"/>
    </location>
    <ligand>
        <name>heme b</name>
        <dbReference type="ChEBI" id="CHEBI:60344"/>
    </ligand>
    <ligandPart>
        <name>Fe</name>
        <dbReference type="ChEBI" id="CHEBI:18248"/>
    </ligandPart>
</feature>
<dbReference type="PROSITE" id="PS00435">
    <property type="entry name" value="PEROXIDASE_1"/>
    <property type="match status" value="1"/>
</dbReference>
<dbReference type="PANTHER" id="PTHR31388:SF9">
    <property type="entry name" value="PEROXIDASE 11"/>
    <property type="match status" value="1"/>
</dbReference>
<sequence>MTMNNLAVGGPYWDVPVGRKDSKTASLELANSDIPTPDQGLLPLITKFFEKGLSVTDMVALVGAHTIGMARCVNFRDRILGDDFKLTLHYNPASELYINKLKSTCAKCATSPVTGSTVISSVAKQTFCGV</sequence>
<evidence type="ECO:0000256" key="2">
    <source>
        <dbReference type="ARBA" id="ARBA00006873"/>
    </source>
</evidence>
<comment type="cofactor">
    <cofactor evidence="11">
        <name>heme b</name>
        <dbReference type="ChEBI" id="CHEBI:60344"/>
    </cofactor>
    <text evidence="11">Binds 1 heme b (iron(II)-protoporphyrin IX) group per subunit.</text>
</comment>
<dbReference type="InterPro" id="IPR019793">
    <property type="entry name" value="Peroxidases_heam-ligand_BS"/>
</dbReference>
<keyword evidence="6 11" id="KW-0106">Calcium</keyword>
<keyword evidence="7" id="KW-0560">Oxidoreductase</keyword>
<gene>
    <name evidence="14" type="ORF">A4U43_C04F35640</name>
</gene>
<comment type="similarity">
    <text evidence="2">Belongs to the peroxidase family. Ascorbate peroxidase subfamily.</text>
</comment>
<dbReference type="InterPro" id="IPR010255">
    <property type="entry name" value="Haem_peroxidase_sf"/>
</dbReference>
<dbReference type="GO" id="GO:0046872">
    <property type="term" value="F:metal ion binding"/>
    <property type="evidence" value="ECO:0007669"/>
    <property type="project" value="UniProtKB-KW"/>
</dbReference>
<evidence type="ECO:0000256" key="12">
    <source>
        <dbReference type="PIRSR" id="PIRSR600823-5"/>
    </source>
</evidence>
<feature type="domain" description="Plant heme peroxidase family profile" evidence="13">
    <location>
        <begin position="6"/>
        <end position="130"/>
    </location>
</feature>
<dbReference type="Gene3D" id="1.10.420.10">
    <property type="entry name" value="Peroxidase, domain 2"/>
    <property type="match status" value="1"/>
</dbReference>
<keyword evidence="12" id="KW-1015">Disulfide bond</keyword>
<reference evidence="15" key="1">
    <citation type="journal article" date="2017" name="Nat. Commun.">
        <title>The asparagus genome sheds light on the origin and evolution of a young Y chromosome.</title>
        <authorList>
            <person name="Harkess A."/>
            <person name="Zhou J."/>
            <person name="Xu C."/>
            <person name="Bowers J.E."/>
            <person name="Van der Hulst R."/>
            <person name="Ayyampalayam S."/>
            <person name="Mercati F."/>
            <person name="Riccardi P."/>
            <person name="McKain M.R."/>
            <person name="Kakrana A."/>
            <person name="Tang H."/>
            <person name="Ray J."/>
            <person name="Groenendijk J."/>
            <person name="Arikit S."/>
            <person name="Mathioni S.M."/>
            <person name="Nakano M."/>
            <person name="Shan H."/>
            <person name="Telgmann-Rauber A."/>
            <person name="Kanno A."/>
            <person name="Yue Z."/>
            <person name="Chen H."/>
            <person name="Li W."/>
            <person name="Chen Y."/>
            <person name="Xu X."/>
            <person name="Zhang Y."/>
            <person name="Luo S."/>
            <person name="Chen H."/>
            <person name="Gao J."/>
            <person name="Mao Z."/>
            <person name="Pires J.C."/>
            <person name="Luo M."/>
            <person name="Kudrna D."/>
            <person name="Wing R.A."/>
            <person name="Meyers B.C."/>
            <person name="Yi K."/>
            <person name="Kong H."/>
            <person name="Lavrijsen P."/>
            <person name="Sunseri F."/>
            <person name="Falavigna A."/>
            <person name="Ye Y."/>
            <person name="Leebens-Mack J.H."/>
            <person name="Chen G."/>
        </authorList>
    </citation>
    <scope>NUCLEOTIDE SEQUENCE [LARGE SCALE GENOMIC DNA]</scope>
    <source>
        <strain evidence="15">cv. DH0086</strain>
    </source>
</reference>
<dbReference type="Pfam" id="PF00141">
    <property type="entry name" value="peroxidase"/>
    <property type="match status" value="1"/>
</dbReference>
<proteinExistence type="inferred from homology"/>
<keyword evidence="8 11" id="KW-0408">Iron</keyword>
<keyword evidence="5 11" id="KW-0479">Metal-binding</keyword>
<feature type="disulfide bond" evidence="12">
    <location>
        <begin position="72"/>
        <end position="105"/>
    </location>
</feature>
<dbReference type="EMBL" id="CM007384">
    <property type="protein sequence ID" value="ONK73812.1"/>
    <property type="molecule type" value="Genomic_DNA"/>
</dbReference>
<accession>A0A5P1F6K9</accession>
<comment type="cofactor">
    <cofactor evidence="11">
        <name>Ca(2+)</name>
        <dbReference type="ChEBI" id="CHEBI:29108"/>
    </cofactor>
    <text evidence="11">Binds 2 calcium ions per subunit.</text>
</comment>
<dbReference type="PRINTS" id="PR00461">
    <property type="entry name" value="PLPEROXIDASE"/>
</dbReference>
<dbReference type="AlphaFoldDB" id="A0A5P1F6K9"/>
<feature type="binding site" evidence="10">
    <location>
        <position position="35"/>
    </location>
    <ligand>
        <name>substrate</name>
    </ligand>
</feature>
<evidence type="ECO:0000256" key="3">
    <source>
        <dbReference type="ARBA" id="ARBA00022559"/>
    </source>
</evidence>
<feature type="binding site" evidence="11">
    <location>
        <position position="66"/>
    </location>
    <ligand>
        <name>Ca(2+)</name>
        <dbReference type="ChEBI" id="CHEBI:29108"/>
        <label>2</label>
    </ligand>
</feature>
<evidence type="ECO:0000256" key="9">
    <source>
        <dbReference type="ARBA" id="ARBA00023324"/>
    </source>
</evidence>
<comment type="catalytic activity">
    <reaction evidence="1">
        <text>2 a phenolic donor + H2O2 = 2 a phenolic radical donor + 2 H2O</text>
        <dbReference type="Rhea" id="RHEA:56136"/>
        <dbReference type="ChEBI" id="CHEBI:15377"/>
        <dbReference type="ChEBI" id="CHEBI:16240"/>
        <dbReference type="ChEBI" id="CHEBI:139520"/>
        <dbReference type="ChEBI" id="CHEBI:139521"/>
        <dbReference type="EC" id="1.11.1.7"/>
    </reaction>
</comment>
<dbReference type="GO" id="GO:0020037">
    <property type="term" value="F:heme binding"/>
    <property type="evidence" value="ECO:0007669"/>
    <property type="project" value="InterPro"/>
</dbReference>
<evidence type="ECO:0000256" key="6">
    <source>
        <dbReference type="ARBA" id="ARBA00022837"/>
    </source>
</evidence>
<evidence type="ECO:0000256" key="11">
    <source>
        <dbReference type="PIRSR" id="PIRSR600823-3"/>
    </source>
</evidence>
<keyword evidence="4" id="KW-0349">Heme</keyword>
<evidence type="ECO:0000256" key="8">
    <source>
        <dbReference type="ARBA" id="ARBA00023004"/>
    </source>
</evidence>
<dbReference type="Gene3D" id="1.10.520.10">
    <property type="match status" value="1"/>
</dbReference>
<keyword evidence="9" id="KW-0376">Hydrogen peroxide</keyword>
<evidence type="ECO:0000313" key="14">
    <source>
        <dbReference type="EMBL" id="ONK73812.1"/>
    </source>
</evidence>
<evidence type="ECO:0000259" key="13">
    <source>
        <dbReference type="PROSITE" id="PS50873"/>
    </source>
</evidence>
<evidence type="ECO:0000256" key="1">
    <source>
        <dbReference type="ARBA" id="ARBA00000189"/>
    </source>
</evidence>
<name>A0A5P1F6K9_ASPOF</name>
<dbReference type="GO" id="GO:0042744">
    <property type="term" value="P:hydrogen peroxide catabolic process"/>
    <property type="evidence" value="ECO:0007669"/>
    <property type="project" value="UniProtKB-KW"/>
</dbReference>
<evidence type="ECO:0000256" key="4">
    <source>
        <dbReference type="ARBA" id="ARBA00022617"/>
    </source>
</evidence>